<sequence>MTTVIHGGTLIDGSGADPIARGVVVIENGVITAAGPESAVTVPSGAERLDASGRTVLPGFIDTHVHGTYRARDMRQHLLNTPTYNVLKSTEVLRETLACGITMARDMGGADAGFREAIAEGVIDGPRLQVSLGMISQTGGHGDYWVPAGMRIQKRAWLPNTVCDGVDEMRRMVREFLMRGADFIKICATGGITSITDSWDEPQFTIEEIKTAVSEATTKHKGVAVHAEGLAGIKNAVASGIHSLEHGWFIDEESIDQLLKHDTWWVPTLALVPLSVEHRKKNTAWASHQMGQEDVKDAQILSLMENQIPIWKEAVKRGVKIAMGTDQSHRLLVGENMKELRFMIDWLGMSEMEVIVASTTKAAECMGRSDVGALKAGCLADVLVVDGNPLDDITILEERERLHLVMKDGRAFTNRLSA</sequence>
<dbReference type="InterPro" id="IPR006680">
    <property type="entry name" value="Amidohydro-rel"/>
</dbReference>
<comment type="caution">
    <text evidence="2">The sequence shown here is derived from an EMBL/GenBank/DDBJ whole genome shotgun (WGS) entry which is preliminary data.</text>
</comment>
<dbReference type="CDD" id="cd01299">
    <property type="entry name" value="Met_dep_hydrolase_A"/>
    <property type="match status" value="1"/>
</dbReference>
<gene>
    <name evidence="2" type="ORF">JCR33_16925</name>
</gene>
<protein>
    <submittedName>
        <fullName evidence="2">Amidohydrolase family protein</fullName>
    </submittedName>
</protein>
<dbReference type="SUPFAM" id="SSF51556">
    <property type="entry name" value="Metallo-dependent hydrolases"/>
    <property type="match status" value="1"/>
</dbReference>
<dbReference type="GO" id="GO:0016810">
    <property type="term" value="F:hydrolase activity, acting on carbon-nitrogen (but not peptide) bonds"/>
    <property type="evidence" value="ECO:0007669"/>
    <property type="project" value="InterPro"/>
</dbReference>
<evidence type="ECO:0000313" key="2">
    <source>
        <dbReference type="EMBL" id="MBJ3777393.1"/>
    </source>
</evidence>
<dbReference type="Gene3D" id="2.30.40.10">
    <property type="entry name" value="Urease, subunit C, domain 1"/>
    <property type="match status" value="1"/>
</dbReference>
<dbReference type="Proteomes" id="UP000609531">
    <property type="component" value="Unassembled WGS sequence"/>
</dbReference>
<evidence type="ECO:0000259" key="1">
    <source>
        <dbReference type="Pfam" id="PF01979"/>
    </source>
</evidence>
<dbReference type="InterPro" id="IPR011059">
    <property type="entry name" value="Metal-dep_hydrolase_composite"/>
</dbReference>
<proteinExistence type="predicted"/>
<dbReference type="InterPro" id="IPR051781">
    <property type="entry name" value="Metallo-dep_Hydrolase"/>
</dbReference>
<keyword evidence="3" id="KW-1185">Reference proteome</keyword>
<dbReference type="Gene3D" id="3.20.20.140">
    <property type="entry name" value="Metal-dependent hydrolases"/>
    <property type="match status" value="1"/>
</dbReference>
<dbReference type="EMBL" id="JAEKJA010000015">
    <property type="protein sequence ID" value="MBJ3777393.1"/>
    <property type="molecule type" value="Genomic_DNA"/>
</dbReference>
<organism evidence="2 3">
    <name type="scientific">Acuticoccus mangrovi</name>
    <dbReference type="NCBI Taxonomy" id="2796142"/>
    <lineage>
        <taxon>Bacteria</taxon>
        <taxon>Pseudomonadati</taxon>
        <taxon>Pseudomonadota</taxon>
        <taxon>Alphaproteobacteria</taxon>
        <taxon>Hyphomicrobiales</taxon>
        <taxon>Amorphaceae</taxon>
        <taxon>Acuticoccus</taxon>
    </lineage>
</organism>
<dbReference type="AlphaFoldDB" id="A0A934IJ29"/>
<dbReference type="RefSeq" id="WP_198883300.1">
    <property type="nucleotide sequence ID" value="NZ_JAEKJA010000015.1"/>
</dbReference>
<dbReference type="InterPro" id="IPR057744">
    <property type="entry name" value="OTAase-like"/>
</dbReference>
<dbReference type="SUPFAM" id="SSF51338">
    <property type="entry name" value="Composite domain of metallo-dependent hydrolases"/>
    <property type="match status" value="1"/>
</dbReference>
<reference evidence="2" key="1">
    <citation type="submission" date="2020-12" db="EMBL/GenBank/DDBJ databases">
        <title>Bacterial taxonomy.</title>
        <authorList>
            <person name="Pan X."/>
        </authorList>
    </citation>
    <scope>NUCLEOTIDE SEQUENCE</scope>
    <source>
        <strain evidence="2">B2012</strain>
    </source>
</reference>
<name>A0A934IJ29_9HYPH</name>
<dbReference type="InterPro" id="IPR032466">
    <property type="entry name" value="Metal_Hydrolase"/>
</dbReference>
<evidence type="ECO:0000313" key="3">
    <source>
        <dbReference type="Proteomes" id="UP000609531"/>
    </source>
</evidence>
<dbReference type="Pfam" id="PF01979">
    <property type="entry name" value="Amidohydro_1"/>
    <property type="match status" value="1"/>
</dbReference>
<dbReference type="PANTHER" id="PTHR43135:SF3">
    <property type="entry name" value="ALPHA-D-RIBOSE 1-METHYLPHOSPHONATE 5-TRIPHOSPHATE DIPHOSPHATASE"/>
    <property type="match status" value="1"/>
</dbReference>
<accession>A0A934IJ29</accession>
<feature type="domain" description="Amidohydrolase-related" evidence="1">
    <location>
        <begin position="55"/>
        <end position="410"/>
    </location>
</feature>
<dbReference type="PANTHER" id="PTHR43135">
    <property type="entry name" value="ALPHA-D-RIBOSE 1-METHYLPHOSPHONATE 5-TRIPHOSPHATE DIPHOSPHATASE"/>
    <property type="match status" value="1"/>
</dbReference>